<sequence length="124" mass="14323">MPLDSTEFIQALFLFFFHASKFKFSLLEVKVSVLLYVLYNSYLPLYYFDLKFFAVKDVSFVSDLGSIVEYRVPERQFRRTYASAGSLISPICRAGDDKIIVGIWAQELQREIRKNICTVGEVGK</sequence>
<evidence type="ECO:0000259" key="1">
    <source>
        <dbReference type="PROSITE" id="PS51222"/>
    </source>
</evidence>
<proteinExistence type="predicted"/>
<dbReference type="Proteomes" id="UP000186922">
    <property type="component" value="Unassembled WGS sequence"/>
</dbReference>
<protein>
    <recommendedName>
        <fullName evidence="1">DCD domain-containing protein</fullName>
    </recommendedName>
</protein>
<comment type="caution">
    <text evidence="2">The sequence shown here is derived from an EMBL/GenBank/DDBJ whole genome shotgun (WGS) entry which is preliminary data.</text>
</comment>
<gene>
    <name evidence="2" type="primary">RvY_00892-1</name>
    <name evidence="2" type="synonym">RvY_00892.1</name>
    <name evidence="2" type="ORF">RvY_00892</name>
</gene>
<organism evidence="2 3">
    <name type="scientific">Ramazzottius varieornatus</name>
    <name type="common">Water bear</name>
    <name type="synonym">Tardigrade</name>
    <dbReference type="NCBI Taxonomy" id="947166"/>
    <lineage>
        <taxon>Eukaryota</taxon>
        <taxon>Metazoa</taxon>
        <taxon>Ecdysozoa</taxon>
        <taxon>Tardigrada</taxon>
        <taxon>Eutardigrada</taxon>
        <taxon>Parachela</taxon>
        <taxon>Hypsibioidea</taxon>
        <taxon>Ramazzottiidae</taxon>
        <taxon>Ramazzottius</taxon>
    </lineage>
</organism>
<feature type="domain" description="DCD" evidence="1">
    <location>
        <begin position="1"/>
        <end position="40"/>
    </location>
</feature>
<accession>A0A1D1UP55</accession>
<keyword evidence="3" id="KW-1185">Reference proteome</keyword>
<name>A0A1D1UP55_RAMVA</name>
<reference evidence="2 3" key="1">
    <citation type="journal article" date="2016" name="Nat. Commun.">
        <title>Extremotolerant tardigrade genome and improved radiotolerance of human cultured cells by tardigrade-unique protein.</title>
        <authorList>
            <person name="Hashimoto T."/>
            <person name="Horikawa D.D."/>
            <person name="Saito Y."/>
            <person name="Kuwahara H."/>
            <person name="Kozuka-Hata H."/>
            <person name="Shin-I T."/>
            <person name="Minakuchi Y."/>
            <person name="Ohishi K."/>
            <person name="Motoyama A."/>
            <person name="Aizu T."/>
            <person name="Enomoto A."/>
            <person name="Kondo K."/>
            <person name="Tanaka S."/>
            <person name="Hara Y."/>
            <person name="Koshikawa S."/>
            <person name="Sagara H."/>
            <person name="Miura T."/>
            <person name="Yokobori S."/>
            <person name="Miyagawa K."/>
            <person name="Suzuki Y."/>
            <person name="Kubo T."/>
            <person name="Oyama M."/>
            <person name="Kohara Y."/>
            <person name="Fujiyama A."/>
            <person name="Arakawa K."/>
            <person name="Katayama T."/>
            <person name="Toyoda A."/>
            <person name="Kunieda T."/>
        </authorList>
    </citation>
    <scope>NUCLEOTIDE SEQUENCE [LARGE SCALE GENOMIC DNA]</scope>
    <source>
        <strain evidence="2 3">YOKOZUNA-1</strain>
    </source>
</reference>
<dbReference type="InterPro" id="IPR013989">
    <property type="entry name" value="Dev_and_cell_death_domain"/>
</dbReference>
<evidence type="ECO:0000313" key="2">
    <source>
        <dbReference type="EMBL" id="GAU88143.1"/>
    </source>
</evidence>
<evidence type="ECO:0000313" key="3">
    <source>
        <dbReference type="Proteomes" id="UP000186922"/>
    </source>
</evidence>
<dbReference type="AlphaFoldDB" id="A0A1D1UP55"/>
<dbReference type="EMBL" id="BDGG01000001">
    <property type="protein sequence ID" value="GAU88143.1"/>
    <property type="molecule type" value="Genomic_DNA"/>
</dbReference>
<dbReference type="PROSITE" id="PS51222">
    <property type="entry name" value="DCD"/>
    <property type="match status" value="1"/>
</dbReference>